<name>A0AAE0IXD2_9PEZI</name>
<dbReference type="EMBL" id="JAUEPO010000002">
    <property type="protein sequence ID" value="KAK3332271.1"/>
    <property type="molecule type" value="Genomic_DNA"/>
</dbReference>
<protein>
    <submittedName>
        <fullName evidence="1">Uncharacterized protein</fullName>
    </submittedName>
</protein>
<comment type="caution">
    <text evidence="1">The sequence shown here is derived from an EMBL/GenBank/DDBJ whole genome shotgun (WGS) entry which is preliminary data.</text>
</comment>
<reference evidence="1" key="2">
    <citation type="submission" date="2023-06" db="EMBL/GenBank/DDBJ databases">
        <authorList>
            <consortium name="Lawrence Berkeley National Laboratory"/>
            <person name="Haridas S."/>
            <person name="Hensen N."/>
            <person name="Bonometti L."/>
            <person name="Westerberg I."/>
            <person name="Brannstrom I.O."/>
            <person name="Guillou S."/>
            <person name="Cros-Aarteil S."/>
            <person name="Calhoun S."/>
            <person name="Kuo A."/>
            <person name="Mondo S."/>
            <person name="Pangilinan J."/>
            <person name="Riley R."/>
            <person name="Labutti K."/>
            <person name="Andreopoulos B."/>
            <person name="Lipzen A."/>
            <person name="Chen C."/>
            <person name="Yanf M."/>
            <person name="Daum C."/>
            <person name="Ng V."/>
            <person name="Clum A."/>
            <person name="Steindorff A."/>
            <person name="Ohm R."/>
            <person name="Martin F."/>
            <person name="Silar P."/>
            <person name="Natvig D."/>
            <person name="Lalanne C."/>
            <person name="Gautier V."/>
            <person name="Ament-Velasquez S.L."/>
            <person name="Kruys A."/>
            <person name="Hutchinson M.I."/>
            <person name="Powell A.J."/>
            <person name="Barry K."/>
            <person name="Miller A.N."/>
            <person name="Grigoriev I.V."/>
            <person name="Debuchy R."/>
            <person name="Gladieux P."/>
            <person name="Thoren M.H."/>
            <person name="Johannesson H."/>
        </authorList>
    </citation>
    <scope>NUCLEOTIDE SEQUENCE</scope>
    <source>
        <strain evidence="1">SMH4131-1</strain>
    </source>
</reference>
<dbReference type="Proteomes" id="UP001286456">
    <property type="component" value="Unassembled WGS sequence"/>
</dbReference>
<accession>A0AAE0IXD2</accession>
<keyword evidence="2" id="KW-1185">Reference proteome</keyword>
<evidence type="ECO:0000313" key="2">
    <source>
        <dbReference type="Proteomes" id="UP001286456"/>
    </source>
</evidence>
<proteinExistence type="predicted"/>
<evidence type="ECO:0000313" key="1">
    <source>
        <dbReference type="EMBL" id="KAK3332271.1"/>
    </source>
</evidence>
<organism evidence="1 2">
    <name type="scientific">Cercophora scortea</name>
    <dbReference type="NCBI Taxonomy" id="314031"/>
    <lineage>
        <taxon>Eukaryota</taxon>
        <taxon>Fungi</taxon>
        <taxon>Dikarya</taxon>
        <taxon>Ascomycota</taxon>
        <taxon>Pezizomycotina</taxon>
        <taxon>Sordariomycetes</taxon>
        <taxon>Sordariomycetidae</taxon>
        <taxon>Sordariales</taxon>
        <taxon>Lasiosphaeriaceae</taxon>
        <taxon>Cercophora</taxon>
    </lineage>
</organism>
<reference evidence="1" key="1">
    <citation type="journal article" date="2023" name="Mol. Phylogenet. Evol.">
        <title>Genome-scale phylogeny and comparative genomics of the fungal order Sordariales.</title>
        <authorList>
            <person name="Hensen N."/>
            <person name="Bonometti L."/>
            <person name="Westerberg I."/>
            <person name="Brannstrom I.O."/>
            <person name="Guillou S."/>
            <person name="Cros-Aarteil S."/>
            <person name="Calhoun S."/>
            <person name="Haridas S."/>
            <person name="Kuo A."/>
            <person name="Mondo S."/>
            <person name="Pangilinan J."/>
            <person name="Riley R."/>
            <person name="LaButti K."/>
            <person name="Andreopoulos B."/>
            <person name="Lipzen A."/>
            <person name="Chen C."/>
            <person name="Yan M."/>
            <person name="Daum C."/>
            <person name="Ng V."/>
            <person name="Clum A."/>
            <person name="Steindorff A."/>
            <person name="Ohm R.A."/>
            <person name="Martin F."/>
            <person name="Silar P."/>
            <person name="Natvig D.O."/>
            <person name="Lalanne C."/>
            <person name="Gautier V."/>
            <person name="Ament-Velasquez S.L."/>
            <person name="Kruys A."/>
            <person name="Hutchinson M.I."/>
            <person name="Powell A.J."/>
            <person name="Barry K."/>
            <person name="Miller A.N."/>
            <person name="Grigoriev I.V."/>
            <person name="Debuchy R."/>
            <person name="Gladieux P."/>
            <person name="Hiltunen Thoren M."/>
            <person name="Johannesson H."/>
        </authorList>
    </citation>
    <scope>NUCLEOTIDE SEQUENCE</scope>
    <source>
        <strain evidence="1">SMH4131-1</strain>
    </source>
</reference>
<dbReference type="AlphaFoldDB" id="A0AAE0IXD2"/>
<sequence length="452" mass="50785">MPRPSAAPTLFDGAVAYLLAKNFEGRPRSIPYFATLYAKSVRDEVNLEDLEFNLETAALGIRTILNTMVANRPPSTGPAQPVAAGGSKTTVGFMTNTRAGHSPSPPLPIQHRQVSYRTFRYAAYEPNHPAGQISLLWPPSGGRVAWVGALASLEGEMRQCIWRGPWDARIDRSWTVNELEEVYSVVNMVYQLAMLRLCYTEFRHAVFQIVQKTAPDFIFAIKDMRDLGERACYKSLNYTGLPETLPRSITQDRETKSPERQAFLSYAEYVTDSPQAGKVETIREALMVDVKTLLVWARMIFDTLGAARQAADKAREMVIKRQEETKNYRRDPASWPKPPPAHYHVHLARVGAMVEAVAAIKGDVESFIDNLNDQLDKLETRFTPRFVATNASYAPDKDAERSFLDGLKFMLGKAGELLEEYMMYTETFNEVKIELSQLSVEGQRRGTRTGGS</sequence>
<gene>
    <name evidence="1" type="ORF">B0T19DRAFT_398050</name>
</gene>